<evidence type="ECO:0000313" key="2">
    <source>
        <dbReference type="EMBL" id="KAK0168130.1"/>
    </source>
</evidence>
<dbReference type="AlphaFoldDB" id="A0AA39KNL3"/>
<feature type="region of interest" description="Disordered" evidence="1">
    <location>
        <begin position="28"/>
        <end position="59"/>
    </location>
</feature>
<evidence type="ECO:0000313" key="3">
    <source>
        <dbReference type="Proteomes" id="UP001168972"/>
    </source>
</evidence>
<comment type="caution">
    <text evidence="2">The sequence shown here is derived from an EMBL/GenBank/DDBJ whole genome shotgun (WGS) entry which is preliminary data.</text>
</comment>
<name>A0AA39KNL3_MICHY</name>
<keyword evidence="3" id="KW-1185">Reference proteome</keyword>
<feature type="region of interest" description="Disordered" evidence="1">
    <location>
        <begin position="277"/>
        <end position="320"/>
    </location>
</feature>
<gene>
    <name evidence="2" type="ORF">PV327_001961</name>
</gene>
<evidence type="ECO:0000256" key="1">
    <source>
        <dbReference type="SAM" id="MobiDB-lite"/>
    </source>
</evidence>
<organism evidence="2 3">
    <name type="scientific">Microctonus hyperodae</name>
    <name type="common">Parasitoid wasp</name>
    <dbReference type="NCBI Taxonomy" id="165561"/>
    <lineage>
        <taxon>Eukaryota</taxon>
        <taxon>Metazoa</taxon>
        <taxon>Ecdysozoa</taxon>
        <taxon>Arthropoda</taxon>
        <taxon>Hexapoda</taxon>
        <taxon>Insecta</taxon>
        <taxon>Pterygota</taxon>
        <taxon>Neoptera</taxon>
        <taxon>Endopterygota</taxon>
        <taxon>Hymenoptera</taxon>
        <taxon>Apocrita</taxon>
        <taxon>Ichneumonoidea</taxon>
        <taxon>Braconidae</taxon>
        <taxon>Euphorinae</taxon>
        <taxon>Microctonus</taxon>
    </lineage>
</organism>
<sequence length="338" mass="37065">MSNEEKPPPGLTIDRAAFLLLRVKRAFKKKKQQRKEKSLTGGECKPEVKSTVRPGGNGGSSCCRPAPLLRSRTLPAIVVPGLNILQKQIDARYANNDIAGPADVARQAGSPTAINDNSTTAAVDSSSTKRNLKLLAPRILFTDDTFGERRVSESGVSSRQKTIQSEENVGHSGYRLSTGNILVGSQPLTRLAKLLNQKPNYTPSDDIPRRLSWERRGDDEASFKTVESISSAFTTMPRSASIDSIACITDWRMMTINTPSNTLVADLHEWDWRRGSDNSDIRTEPCSPAPSRRSPSPSPSLTPYPSSTNLLKGRSNERQSLVSSNIRRIKGHRAVVCK</sequence>
<reference evidence="2" key="1">
    <citation type="journal article" date="2023" name="bioRxiv">
        <title>Scaffold-level genome assemblies of two parasitoid biocontrol wasps reveal the parthenogenesis mechanism and an associated novel virus.</title>
        <authorList>
            <person name="Inwood S."/>
            <person name="Skelly J."/>
            <person name="Guhlin J."/>
            <person name="Harrop T."/>
            <person name="Goldson S."/>
            <person name="Dearden P."/>
        </authorList>
    </citation>
    <scope>NUCLEOTIDE SEQUENCE</scope>
    <source>
        <strain evidence="2">Lincoln</strain>
        <tissue evidence="2">Whole body</tissue>
    </source>
</reference>
<accession>A0AA39KNL3</accession>
<dbReference type="Proteomes" id="UP001168972">
    <property type="component" value="Unassembled WGS sequence"/>
</dbReference>
<reference evidence="2" key="2">
    <citation type="submission" date="2023-03" db="EMBL/GenBank/DDBJ databases">
        <authorList>
            <person name="Inwood S.N."/>
            <person name="Skelly J.G."/>
            <person name="Guhlin J."/>
            <person name="Harrop T.W.R."/>
            <person name="Goldson S.G."/>
            <person name="Dearden P.K."/>
        </authorList>
    </citation>
    <scope>NUCLEOTIDE SEQUENCE</scope>
    <source>
        <strain evidence="2">Lincoln</strain>
        <tissue evidence="2">Whole body</tissue>
    </source>
</reference>
<feature type="compositionally biased region" description="Low complexity" evidence="1">
    <location>
        <begin position="285"/>
        <end position="295"/>
    </location>
</feature>
<protein>
    <submittedName>
        <fullName evidence="2">Uncharacterized protein</fullName>
    </submittedName>
</protein>
<proteinExistence type="predicted"/>
<dbReference type="EMBL" id="JAQQBR010001831">
    <property type="protein sequence ID" value="KAK0168130.1"/>
    <property type="molecule type" value="Genomic_DNA"/>
</dbReference>